<protein>
    <submittedName>
        <fullName evidence="2">Uncharacterized protein</fullName>
    </submittedName>
</protein>
<organism evidence="2 3">
    <name type="scientific">Crenichthys baileyi</name>
    <name type="common">White River springfish</name>
    <dbReference type="NCBI Taxonomy" id="28760"/>
    <lineage>
        <taxon>Eukaryota</taxon>
        <taxon>Metazoa</taxon>
        <taxon>Chordata</taxon>
        <taxon>Craniata</taxon>
        <taxon>Vertebrata</taxon>
        <taxon>Euteleostomi</taxon>
        <taxon>Actinopterygii</taxon>
        <taxon>Neopterygii</taxon>
        <taxon>Teleostei</taxon>
        <taxon>Neoteleostei</taxon>
        <taxon>Acanthomorphata</taxon>
        <taxon>Ovalentaria</taxon>
        <taxon>Atherinomorphae</taxon>
        <taxon>Cyprinodontiformes</taxon>
        <taxon>Goodeidae</taxon>
        <taxon>Crenichthys</taxon>
    </lineage>
</organism>
<comment type="caution">
    <text evidence="2">The sequence shown here is derived from an EMBL/GenBank/DDBJ whole genome shotgun (WGS) entry which is preliminary data.</text>
</comment>
<dbReference type="Proteomes" id="UP001311232">
    <property type="component" value="Unassembled WGS sequence"/>
</dbReference>
<evidence type="ECO:0000313" key="3">
    <source>
        <dbReference type="Proteomes" id="UP001311232"/>
    </source>
</evidence>
<feature type="compositionally biased region" description="Polar residues" evidence="1">
    <location>
        <begin position="24"/>
        <end position="33"/>
    </location>
</feature>
<sequence length="224" mass="24665">MKQTTGSQELSMNEGNGSDKEKQQSPPTKNGSPTKCKLNASLGACTPHRQMNKNHQVQPGSQADPVMHHPAHHRAQGKDASSASRGATQKGHSMHSKEATLPHKKQNHQHPCQPSKNDRAKPSCCYPRANATATPHILPYIGRDTVKTTNPEHTPPTRNHPADKQTPPQYKPEKPDATAEPSDALPAAPTFGGQSRHAQHAITRRTERSKEHRKQKPLRFLMCI</sequence>
<name>A0AAV9RWY0_9TELE</name>
<proteinExistence type="predicted"/>
<feature type="region of interest" description="Disordered" evidence="1">
    <location>
        <begin position="1"/>
        <end position="224"/>
    </location>
</feature>
<keyword evidence="3" id="KW-1185">Reference proteome</keyword>
<dbReference type="EMBL" id="JAHHUM010001204">
    <property type="protein sequence ID" value="KAK5613556.1"/>
    <property type="molecule type" value="Genomic_DNA"/>
</dbReference>
<evidence type="ECO:0000256" key="1">
    <source>
        <dbReference type="SAM" id="MobiDB-lite"/>
    </source>
</evidence>
<dbReference type="AlphaFoldDB" id="A0AAV9RWY0"/>
<feature type="compositionally biased region" description="Polar residues" evidence="1">
    <location>
        <begin position="79"/>
        <end position="91"/>
    </location>
</feature>
<reference evidence="2 3" key="1">
    <citation type="submission" date="2021-06" db="EMBL/GenBank/DDBJ databases">
        <authorList>
            <person name="Palmer J.M."/>
        </authorList>
    </citation>
    <scope>NUCLEOTIDE SEQUENCE [LARGE SCALE GENOMIC DNA]</scope>
    <source>
        <strain evidence="2 3">MEX-2019</strain>
        <tissue evidence="2">Muscle</tissue>
    </source>
</reference>
<gene>
    <name evidence="2" type="ORF">CRENBAI_019818</name>
</gene>
<evidence type="ECO:0000313" key="2">
    <source>
        <dbReference type="EMBL" id="KAK5613556.1"/>
    </source>
</evidence>
<accession>A0AAV9RWY0</accession>
<feature type="compositionally biased region" description="Polar residues" evidence="1">
    <location>
        <begin position="1"/>
        <end position="16"/>
    </location>
</feature>